<evidence type="ECO:0000256" key="13">
    <source>
        <dbReference type="RuleBase" id="RU000515"/>
    </source>
</evidence>
<dbReference type="EC" id="4.2.1.24" evidence="3 13"/>
<dbReference type="Pfam" id="PF00490">
    <property type="entry name" value="ALAD"/>
    <property type="match status" value="1"/>
</dbReference>
<dbReference type="CDD" id="cd00384">
    <property type="entry name" value="ALAD_PBGS"/>
    <property type="match status" value="1"/>
</dbReference>
<dbReference type="PRINTS" id="PR00144">
    <property type="entry name" value="DALDHYDRTASE"/>
</dbReference>
<dbReference type="SUPFAM" id="SSF51569">
    <property type="entry name" value="Aldolase"/>
    <property type="match status" value="1"/>
</dbReference>
<keyword evidence="12" id="KW-0460">Magnesium</keyword>
<keyword evidence="7 13" id="KW-0627">Porphyrin biosynthesis</keyword>
<evidence type="ECO:0000256" key="8">
    <source>
        <dbReference type="ARBA" id="ARBA00047651"/>
    </source>
</evidence>
<reference evidence="15" key="1">
    <citation type="submission" date="2015-09" db="EMBL/GenBank/DDBJ databases">
        <title>Draft Genome Sequences of Two Novel Amoeba-resistant Intranuclear Bacteria, Candidatus Berkiella cookevillensis and Candidatus Berkiella aquae.</title>
        <authorList>
            <person name="Mehari Y.T."/>
            <person name="Arivett B.A."/>
            <person name="Farone A.L."/>
            <person name="Gunderson J.H."/>
            <person name="Farone M.B."/>
        </authorList>
    </citation>
    <scope>NUCLEOTIDE SEQUENCE [LARGE SCALE GENOMIC DNA]</scope>
    <source>
        <strain evidence="15">CC99</strain>
    </source>
</reference>
<dbReference type="Proteomes" id="UP000051494">
    <property type="component" value="Unassembled WGS sequence"/>
</dbReference>
<feature type="binding site" evidence="11">
    <location>
        <position position="139"/>
    </location>
    <ligand>
        <name>Zn(2+)</name>
        <dbReference type="ChEBI" id="CHEBI:29105"/>
        <note>catalytic</note>
    </ligand>
</feature>
<evidence type="ECO:0000256" key="5">
    <source>
        <dbReference type="ARBA" id="ARBA00023133"/>
    </source>
</evidence>
<feature type="binding site" evidence="10">
    <location>
        <position position="230"/>
    </location>
    <ligand>
        <name>5-aminolevulinate</name>
        <dbReference type="ChEBI" id="CHEBI:356416"/>
        <label>1</label>
    </ligand>
</feature>
<dbReference type="InterPro" id="IPR030656">
    <property type="entry name" value="ALAD_AS"/>
</dbReference>
<evidence type="ECO:0000256" key="7">
    <source>
        <dbReference type="ARBA" id="ARBA00023244"/>
    </source>
</evidence>
<feature type="binding site" evidence="12">
    <location>
        <position position="246"/>
    </location>
    <ligand>
        <name>Mg(2+)</name>
        <dbReference type="ChEBI" id="CHEBI:18420"/>
    </ligand>
</feature>
<gene>
    <name evidence="15" type="primary">hemB</name>
    <name evidence="16" type="ORF">CC99x_012710</name>
    <name evidence="15" type="ORF">CC99x_02341</name>
</gene>
<dbReference type="AlphaFoldDB" id="A0A0Q9YN61"/>
<reference evidence="16" key="2">
    <citation type="journal article" date="2016" name="Genome Announc.">
        <title>Draft Genome Sequences of Two Novel Amoeba-Resistant Intranuclear Bacteria, 'Candidatus Berkiella cookevillensis' and 'Candidatus Berkiella aquae'.</title>
        <authorList>
            <person name="Mehari Y.T."/>
            <person name="Arivett B.A."/>
            <person name="Farone A.L."/>
            <person name="Gunderson J.H."/>
            <person name="Farone M.B."/>
        </authorList>
    </citation>
    <scope>NUCLEOTIDE SEQUENCE</scope>
    <source>
        <strain evidence="16">CC99</strain>
    </source>
</reference>
<protein>
    <recommendedName>
        <fullName evidence="4 13">Delta-aminolevulinic acid dehydratase</fullName>
        <ecNumber evidence="3 13">4.2.1.24</ecNumber>
    </recommendedName>
</protein>
<proteinExistence type="inferred from homology"/>
<keyword evidence="5" id="KW-0350">Heme biosynthesis</keyword>
<evidence type="ECO:0000256" key="10">
    <source>
        <dbReference type="PIRSR" id="PIRSR001415-2"/>
    </source>
</evidence>
<feature type="binding site" evidence="10">
    <location>
        <position position="218"/>
    </location>
    <ligand>
        <name>5-aminolevulinate</name>
        <dbReference type="ChEBI" id="CHEBI:356416"/>
        <label>1</label>
    </ligand>
</feature>
<dbReference type="EMBL" id="LKHV02000002">
    <property type="protein sequence ID" value="MCS5709760.1"/>
    <property type="molecule type" value="Genomic_DNA"/>
</dbReference>
<feature type="binding site" evidence="10">
    <location>
        <position position="327"/>
    </location>
    <ligand>
        <name>5-aminolevulinate</name>
        <dbReference type="ChEBI" id="CHEBI:356416"/>
        <label>2</label>
    </ligand>
</feature>
<dbReference type="NCBIfam" id="NF006762">
    <property type="entry name" value="PRK09283.1"/>
    <property type="match status" value="1"/>
</dbReference>
<dbReference type="RefSeq" id="WP_057625435.1">
    <property type="nucleotide sequence ID" value="NZ_LKHV02000002.1"/>
</dbReference>
<dbReference type="STRING" id="437022.CC99x_02341"/>
<feature type="active site" description="Schiff-base intermediate with substrate" evidence="9">
    <location>
        <position position="208"/>
    </location>
</feature>
<evidence type="ECO:0000256" key="9">
    <source>
        <dbReference type="PIRSR" id="PIRSR001415-1"/>
    </source>
</evidence>
<dbReference type="PIRSF" id="PIRSF001415">
    <property type="entry name" value="Porphbilin_synth"/>
    <property type="match status" value="1"/>
</dbReference>
<dbReference type="OrthoDB" id="9805001at2"/>
<dbReference type="GO" id="GO:0005829">
    <property type="term" value="C:cytosol"/>
    <property type="evidence" value="ECO:0007669"/>
    <property type="project" value="TreeGrafter"/>
</dbReference>
<evidence type="ECO:0000256" key="3">
    <source>
        <dbReference type="ARBA" id="ARBA00012053"/>
    </source>
</evidence>
<keyword evidence="6 13" id="KW-0456">Lyase</keyword>
<dbReference type="GO" id="GO:0004655">
    <property type="term" value="F:porphobilinogen synthase activity"/>
    <property type="evidence" value="ECO:0007669"/>
    <property type="project" value="UniProtKB-EC"/>
</dbReference>
<evidence type="ECO:0000256" key="6">
    <source>
        <dbReference type="ARBA" id="ARBA00023239"/>
    </source>
</evidence>
<comment type="subunit">
    <text evidence="13">Homooctamer.</text>
</comment>
<comment type="catalytic activity">
    <reaction evidence="8 13">
        <text>2 5-aminolevulinate = porphobilinogen + 2 H2O + H(+)</text>
        <dbReference type="Rhea" id="RHEA:24064"/>
        <dbReference type="ChEBI" id="CHEBI:15377"/>
        <dbReference type="ChEBI" id="CHEBI:15378"/>
        <dbReference type="ChEBI" id="CHEBI:58126"/>
        <dbReference type="ChEBI" id="CHEBI:356416"/>
        <dbReference type="EC" id="4.2.1.24"/>
    </reaction>
</comment>
<keyword evidence="11" id="KW-0479">Metal-binding</keyword>
<dbReference type="PANTHER" id="PTHR11458:SF0">
    <property type="entry name" value="DELTA-AMINOLEVULINIC ACID DEHYDRATASE"/>
    <property type="match status" value="1"/>
</dbReference>
<feature type="active site" description="Schiff-base intermediate with substrate" evidence="9">
    <location>
        <position position="261"/>
    </location>
</feature>
<dbReference type="PATRIC" id="fig|1590042.3.peg.2399"/>
<evidence type="ECO:0000313" key="15">
    <source>
        <dbReference type="EMBL" id="KRG17480.1"/>
    </source>
</evidence>
<dbReference type="FunFam" id="3.20.20.70:FF:000019">
    <property type="entry name" value="Delta-aminolevulinic acid dehydratase"/>
    <property type="match status" value="1"/>
</dbReference>
<feature type="binding site" evidence="11">
    <location>
        <position position="131"/>
    </location>
    <ligand>
        <name>Zn(2+)</name>
        <dbReference type="ChEBI" id="CHEBI:29105"/>
        <note>catalytic</note>
    </ligand>
</feature>
<keyword evidence="11" id="KW-0862">Zinc</keyword>
<keyword evidence="17" id="KW-1185">Reference proteome</keyword>
<dbReference type="InterPro" id="IPR001731">
    <property type="entry name" value="ALAD"/>
</dbReference>
<evidence type="ECO:0000313" key="17">
    <source>
        <dbReference type="Proteomes" id="UP000051494"/>
    </source>
</evidence>
<dbReference type="PROSITE" id="PS00169">
    <property type="entry name" value="D_ALA_DEHYDRATASE"/>
    <property type="match status" value="1"/>
</dbReference>
<dbReference type="GO" id="GO:0006782">
    <property type="term" value="P:protoporphyrinogen IX biosynthetic process"/>
    <property type="evidence" value="ECO:0007669"/>
    <property type="project" value="UniProtKB-UniPathway"/>
</dbReference>
<evidence type="ECO:0000256" key="11">
    <source>
        <dbReference type="PIRSR" id="PIRSR001415-3"/>
    </source>
</evidence>
<dbReference type="PANTHER" id="PTHR11458">
    <property type="entry name" value="DELTA-AMINOLEVULINIC ACID DEHYDRATASE"/>
    <property type="match status" value="1"/>
</dbReference>
<dbReference type="Gene3D" id="3.20.20.70">
    <property type="entry name" value="Aldolase class I"/>
    <property type="match status" value="1"/>
</dbReference>
<evidence type="ECO:0000256" key="12">
    <source>
        <dbReference type="PIRSR" id="PIRSR001415-5"/>
    </source>
</evidence>
<comment type="similarity">
    <text evidence="2 14">Belongs to the ALAD family.</text>
</comment>
<name>A0A0Q9YN61_9GAMM</name>
<organism evidence="15">
    <name type="scientific">Candidatus Berkiella cookevillensis</name>
    <dbReference type="NCBI Taxonomy" id="437022"/>
    <lineage>
        <taxon>Bacteria</taxon>
        <taxon>Pseudomonadati</taxon>
        <taxon>Pseudomonadota</taxon>
        <taxon>Gammaproteobacteria</taxon>
        <taxon>Candidatus Berkiellales</taxon>
        <taxon>Candidatus Berkiellaceae</taxon>
        <taxon>Candidatus Berkiella</taxon>
    </lineage>
</organism>
<dbReference type="SMART" id="SM01004">
    <property type="entry name" value="ALAD"/>
    <property type="match status" value="1"/>
</dbReference>
<comment type="caution">
    <text evidence="15">The sequence shown here is derived from an EMBL/GenBank/DDBJ whole genome shotgun (WGS) entry which is preliminary data.</text>
</comment>
<dbReference type="InterPro" id="IPR013785">
    <property type="entry name" value="Aldolase_TIM"/>
</dbReference>
<accession>A0A0Q9YN61</accession>
<evidence type="ECO:0000256" key="2">
    <source>
        <dbReference type="ARBA" id="ARBA00008055"/>
    </source>
</evidence>
<evidence type="ECO:0000313" key="16">
    <source>
        <dbReference type="EMBL" id="MCS5709760.1"/>
    </source>
</evidence>
<dbReference type="EMBL" id="LKHV01000016">
    <property type="protein sequence ID" value="KRG17480.1"/>
    <property type="molecule type" value="Genomic_DNA"/>
</dbReference>
<dbReference type="GO" id="GO:0008270">
    <property type="term" value="F:zinc ion binding"/>
    <property type="evidence" value="ECO:0007669"/>
    <property type="project" value="TreeGrafter"/>
</dbReference>
<reference evidence="16" key="3">
    <citation type="submission" date="2021-06" db="EMBL/GenBank/DDBJ databases">
        <title>Genomic Description and Analysis of Intracellular Bacteria, Candidatus Berkiella cookevillensis and Candidatus Berkiella aquae.</title>
        <authorList>
            <person name="Kidane D.T."/>
            <person name="Mehari Y.T."/>
            <person name="Rice F.C."/>
            <person name="Arivett B.A."/>
            <person name="Farone A.L."/>
            <person name="Berk S.G."/>
            <person name="Farone M.B."/>
        </authorList>
    </citation>
    <scope>NUCLEOTIDE SEQUENCE</scope>
    <source>
        <strain evidence="16">CC99</strain>
    </source>
</reference>
<comment type="pathway">
    <text evidence="1">Porphyrin-containing compound metabolism; protoporphyrin-IX biosynthesis; coproporphyrinogen-III from 5-aminolevulinate: step 1/4.</text>
</comment>
<evidence type="ECO:0000256" key="4">
    <source>
        <dbReference type="ARBA" id="ARBA00020771"/>
    </source>
</evidence>
<sequence length="336" mass="37100">MSADFASSQGNFPNVRLRRLRQSPIIRNLVRETELNINDFVLPLFVKQGVNRRDPISSMPGHFQLSPDNLSAEIRELESLGISSVILFGIPGGKDAHASDSYSDNGIIQQATRIIKDVSPNMLVISDICCCEYTDHGHCGVIEERDGKKDVCNDRTLEILALQAESHAKAGVDILAPSGMMDGQVVVLRQALDLSNYQHIPILSYAVKYSSGLYGPFRQAAEGTPLFGDRKSYQMDPANANEALREAAQDIAEGADMIMVKPAHTYLDVIHRIKQKFPEIPMAAYHVSGEFAMIKAAAERGWINERQVALEVLTSIKRAGADIIINYFAKDLAKFL</sequence>
<dbReference type="UniPathway" id="UPA00251">
    <property type="reaction ID" value="UER00318"/>
</dbReference>
<evidence type="ECO:0000256" key="1">
    <source>
        <dbReference type="ARBA" id="ARBA00004694"/>
    </source>
</evidence>
<feature type="binding site" evidence="10">
    <location>
        <position position="288"/>
    </location>
    <ligand>
        <name>5-aminolevulinate</name>
        <dbReference type="ChEBI" id="CHEBI:356416"/>
        <label>2</label>
    </ligand>
</feature>
<evidence type="ECO:0000256" key="14">
    <source>
        <dbReference type="RuleBase" id="RU004161"/>
    </source>
</evidence>
<feature type="binding site" evidence="11">
    <location>
        <position position="129"/>
    </location>
    <ligand>
        <name>Zn(2+)</name>
        <dbReference type="ChEBI" id="CHEBI:29105"/>
        <note>catalytic</note>
    </ligand>
</feature>